<protein>
    <submittedName>
        <fullName evidence="3">CPBP family intramembrane metalloprotease</fullName>
    </submittedName>
</protein>
<feature type="transmembrane region" description="Helical" evidence="1">
    <location>
        <begin position="17"/>
        <end position="37"/>
    </location>
</feature>
<keyword evidence="4" id="KW-1185">Reference proteome</keyword>
<accession>A0A8J8Q461</accession>
<dbReference type="GO" id="GO:0080120">
    <property type="term" value="P:CAAX-box protein maturation"/>
    <property type="evidence" value="ECO:0007669"/>
    <property type="project" value="UniProtKB-ARBA"/>
</dbReference>
<dbReference type="RefSeq" id="WP_148856587.1">
    <property type="nucleotide sequence ID" value="NZ_PHNJ01000002.1"/>
</dbReference>
<dbReference type="GO" id="GO:0004175">
    <property type="term" value="F:endopeptidase activity"/>
    <property type="evidence" value="ECO:0007669"/>
    <property type="project" value="UniProtKB-ARBA"/>
</dbReference>
<keyword evidence="3" id="KW-0482">Metalloprotease</keyword>
<sequence length="293" mass="31686">MGCENEKAVRSIEEWKTGIILAALLGTVFLVLVGSHIASNRYLSVPWLLPEAEGALIGIPAALLIYLSLPKVLSIPYSAVFIERPDRSTLRWTCLGIVLPGGVTFGAIVLLPGTITVQYDGLQILSTILLSAILLGLLAAITEELVFRGYMLSFVGYQWGWPKAIVLTSVLFGVLHNAKVEGTGASELYVLIAASAGLLYALVTYYTENVWNAVALHAMWNTVFHADVLSIRSVDERASEAVITYEYTDSSHLFGADWTAVTGSPFVLLTLLTVSAAVYVTYDEISLKTAGVR</sequence>
<dbReference type="Pfam" id="PF02517">
    <property type="entry name" value="Rce1-like"/>
    <property type="match status" value="1"/>
</dbReference>
<organism evidence="3 4">
    <name type="scientific">Natronococcus pandeyae</name>
    <dbReference type="NCBI Taxonomy" id="2055836"/>
    <lineage>
        <taxon>Archaea</taxon>
        <taxon>Methanobacteriati</taxon>
        <taxon>Methanobacteriota</taxon>
        <taxon>Stenosarchaea group</taxon>
        <taxon>Halobacteria</taxon>
        <taxon>Halobacteriales</taxon>
        <taxon>Natrialbaceae</taxon>
        <taxon>Natronococcus</taxon>
    </lineage>
</organism>
<keyword evidence="3" id="KW-0378">Hydrolase</keyword>
<feature type="domain" description="CAAX prenyl protease 2/Lysostaphin resistance protein A-like" evidence="2">
    <location>
        <begin position="128"/>
        <end position="223"/>
    </location>
</feature>
<dbReference type="GO" id="GO:0008237">
    <property type="term" value="F:metallopeptidase activity"/>
    <property type="evidence" value="ECO:0007669"/>
    <property type="project" value="UniProtKB-KW"/>
</dbReference>
<feature type="transmembrane region" description="Helical" evidence="1">
    <location>
        <begin position="92"/>
        <end position="115"/>
    </location>
</feature>
<keyword evidence="1" id="KW-1133">Transmembrane helix</keyword>
<evidence type="ECO:0000259" key="2">
    <source>
        <dbReference type="Pfam" id="PF02517"/>
    </source>
</evidence>
<feature type="transmembrane region" description="Helical" evidence="1">
    <location>
        <begin position="57"/>
        <end position="80"/>
    </location>
</feature>
<keyword evidence="3" id="KW-0645">Protease</keyword>
<keyword evidence="1" id="KW-0472">Membrane</keyword>
<keyword evidence="1" id="KW-0812">Transmembrane</keyword>
<feature type="transmembrane region" description="Helical" evidence="1">
    <location>
        <begin position="188"/>
        <end position="207"/>
    </location>
</feature>
<reference evidence="3" key="1">
    <citation type="submission" date="2017-11" db="EMBL/GenBank/DDBJ databases">
        <authorList>
            <person name="Kajale S.C."/>
            <person name="Sharma A."/>
        </authorList>
    </citation>
    <scope>NUCLEOTIDE SEQUENCE</scope>
    <source>
        <strain evidence="3">LS1_42</strain>
    </source>
</reference>
<dbReference type="OrthoDB" id="201633at2157"/>
<dbReference type="InterPro" id="IPR003675">
    <property type="entry name" value="Rce1/LyrA-like_dom"/>
</dbReference>
<proteinExistence type="predicted"/>
<evidence type="ECO:0000313" key="4">
    <source>
        <dbReference type="Proteomes" id="UP000766904"/>
    </source>
</evidence>
<gene>
    <name evidence="3" type="ORF">CV102_03935</name>
</gene>
<name>A0A8J8Q461_9EURY</name>
<dbReference type="PANTHER" id="PTHR39430">
    <property type="entry name" value="MEMBRANE-ASSOCIATED PROTEASE-RELATED"/>
    <property type="match status" value="1"/>
</dbReference>
<feature type="transmembrane region" description="Helical" evidence="1">
    <location>
        <begin position="121"/>
        <end position="142"/>
    </location>
</feature>
<evidence type="ECO:0000256" key="1">
    <source>
        <dbReference type="SAM" id="Phobius"/>
    </source>
</evidence>
<dbReference type="EMBL" id="PHNJ01000002">
    <property type="protein sequence ID" value="TYL39965.1"/>
    <property type="molecule type" value="Genomic_DNA"/>
</dbReference>
<dbReference type="PANTHER" id="PTHR39430:SF1">
    <property type="entry name" value="PROTEASE"/>
    <property type="match status" value="1"/>
</dbReference>
<dbReference type="Proteomes" id="UP000766904">
    <property type="component" value="Unassembled WGS sequence"/>
</dbReference>
<comment type="caution">
    <text evidence="3">The sequence shown here is derived from an EMBL/GenBank/DDBJ whole genome shotgun (WGS) entry which is preliminary data.</text>
</comment>
<dbReference type="AlphaFoldDB" id="A0A8J8Q461"/>
<evidence type="ECO:0000313" key="3">
    <source>
        <dbReference type="EMBL" id="TYL39965.1"/>
    </source>
</evidence>